<gene>
    <name evidence="2" type="ORF">LAZ67_3002184</name>
</gene>
<reference evidence="2 3" key="1">
    <citation type="submission" date="2022-01" db="EMBL/GenBank/DDBJ databases">
        <title>A chromosomal length assembly of Cordylochernes scorpioides.</title>
        <authorList>
            <person name="Zeh D."/>
            <person name="Zeh J."/>
        </authorList>
    </citation>
    <scope>NUCLEOTIDE SEQUENCE [LARGE SCALE GENOMIC DNA]</scope>
    <source>
        <strain evidence="2">IN4F17</strain>
        <tissue evidence="2">Whole Body</tissue>
    </source>
</reference>
<protein>
    <submittedName>
        <fullName evidence="2">Uncharacterized protein</fullName>
    </submittedName>
</protein>
<evidence type="ECO:0000256" key="1">
    <source>
        <dbReference type="SAM" id="MobiDB-lite"/>
    </source>
</evidence>
<name>A0ABY6K7P6_9ARAC</name>
<evidence type="ECO:0000313" key="2">
    <source>
        <dbReference type="EMBL" id="UYV64857.1"/>
    </source>
</evidence>
<dbReference type="Proteomes" id="UP001235939">
    <property type="component" value="Chromosome 03"/>
</dbReference>
<proteinExistence type="predicted"/>
<sequence length="178" mass="20564">MDSDNSSKDVVQRLPPQQDRIPSRRNCGGSGSRNSPPLPPQTTEPPHHLTTTTDGRHRVFFLCTVTGIKCCYTFLHTHLHQNATLKIRKDKLQDETAIYFRQEQTMNDKQKITQMFLLNTKQTFTVLTAMKKNIFFAVKTVEVCFVFKRNIRASFLLLLLMCPMKSLRCPHFIPIILI</sequence>
<evidence type="ECO:0000313" key="3">
    <source>
        <dbReference type="Proteomes" id="UP001235939"/>
    </source>
</evidence>
<feature type="compositionally biased region" description="Basic and acidic residues" evidence="1">
    <location>
        <begin position="1"/>
        <end position="11"/>
    </location>
</feature>
<accession>A0ABY6K7P6</accession>
<dbReference type="EMBL" id="CP092865">
    <property type="protein sequence ID" value="UYV64857.1"/>
    <property type="molecule type" value="Genomic_DNA"/>
</dbReference>
<keyword evidence="3" id="KW-1185">Reference proteome</keyword>
<feature type="region of interest" description="Disordered" evidence="1">
    <location>
        <begin position="1"/>
        <end position="51"/>
    </location>
</feature>
<organism evidence="2 3">
    <name type="scientific">Cordylochernes scorpioides</name>
    <dbReference type="NCBI Taxonomy" id="51811"/>
    <lineage>
        <taxon>Eukaryota</taxon>
        <taxon>Metazoa</taxon>
        <taxon>Ecdysozoa</taxon>
        <taxon>Arthropoda</taxon>
        <taxon>Chelicerata</taxon>
        <taxon>Arachnida</taxon>
        <taxon>Pseudoscorpiones</taxon>
        <taxon>Cheliferoidea</taxon>
        <taxon>Chernetidae</taxon>
        <taxon>Cordylochernes</taxon>
    </lineage>
</organism>